<dbReference type="AlphaFoldDB" id="A0A0J1IGA1"/>
<protein>
    <recommendedName>
        <fullName evidence="3">Phage-related replication protein</fullName>
    </recommendedName>
</protein>
<evidence type="ECO:0008006" key="3">
    <source>
        <dbReference type="Google" id="ProtNLM"/>
    </source>
</evidence>
<dbReference type="PATRIC" id="fig|476652.3.peg.4586"/>
<accession>A0A0J1IGA1</accession>
<keyword evidence="2" id="KW-1185">Reference proteome</keyword>
<evidence type="ECO:0000313" key="1">
    <source>
        <dbReference type="EMBL" id="KLU63756.1"/>
    </source>
</evidence>
<sequence length="195" mass="22709">MSDTYSNFRELQLHEQEDRDYRIKVSQNWHQVLVVAPHGGNIEPYTSEIAQWIAKGDFAWYLFEGIRDIEVRKLHITSHNFDEPTLLQALHEAYIVLTIHGLKNLAEEYLMIGGLDTVLATLFRRELQNRGFTVKDCEQKYRGERATNICNRGRTGKGVQLEISYALRSRIVEDAECRNRFVDAIRSVIKAQELR</sequence>
<dbReference type="Gene3D" id="3.40.630.100">
    <property type="entry name" value="Poly-gamma-glutamate hydrolase, zinc-binding motif"/>
    <property type="match status" value="1"/>
</dbReference>
<dbReference type="Proteomes" id="UP000036356">
    <property type="component" value="Unassembled WGS sequence"/>
</dbReference>
<dbReference type="EMBL" id="LDZY01000027">
    <property type="protein sequence ID" value="KLU63756.1"/>
    <property type="molecule type" value="Genomic_DNA"/>
</dbReference>
<evidence type="ECO:0000313" key="2">
    <source>
        <dbReference type="Proteomes" id="UP000036356"/>
    </source>
</evidence>
<proteinExistence type="predicted"/>
<organism evidence="1 2">
    <name type="scientific">Desulfosporosinus acididurans</name>
    <dbReference type="NCBI Taxonomy" id="476652"/>
    <lineage>
        <taxon>Bacteria</taxon>
        <taxon>Bacillati</taxon>
        <taxon>Bacillota</taxon>
        <taxon>Clostridia</taxon>
        <taxon>Eubacteriales</taxon>
        <taxon>Desulfitobacteriaceae</taxon>
        <taxon>Desulfosporosinus</taxon>
    </lineage>
</organism>
<dbReference type="STRING" id="476652.DEAC_c43240"/>
<reference evidence="1 2" key="1">
    <citation type="submission" date="2015-06" db="EMBL/GenBank/DDBJ databases">
        <title>Draft genome of the moderately acidophilic sulfate reducer Candidatus Desulfosporosinus acididurans strain M1.</title>
        <authorList>
            <person name="Poehlein A."/>
            <person name="Petzsch P."/>
            <person name="Johnson B.D."/>
            <person name="Schloemann M."/>
            <person name="Daniel R."/>
            <person name="Muehling M."/>
        </authorList>
    </citation>
    <scope>NUCLEOTIDE SEQUENCE [LARGE SCALE GENOMIC DNA]</scope>
    <source>
        <strain evidence="1 2">M1</strain>
    </source>
</reference>
<dbReference type="Pfam" id="PF05908">
    <property type="entry name" value="Gamma_PGA_hydro"/>
    <property type="match status" value="1"/>
</dbReference>
<dbReference type="RefSeq" id="WP_047812084.1">
    <property type="nucleotide sequence ID" value="NZ_LDZY01000027.1"/>
</dbReference>
<dbReference type="InterPro" id="IPR038128">
    <property type="entry name" value="Gamma_PGA_hydro_sf"/>
</dbReference>
<gene>
    <name evidence="1" type="ORF">DEAC_c43240</name>
</gene>
<dbReference type="InterPro" id="IPR008585">
    <property type="entry name" value="Gamma_PGA_hydro"/>
</dbReference>
<name>A0A0J1IGA1_9FIRM</name>
<comment type="caution">
    <text evidence="1">The sequence shown here is derived from an EMBL/GenBank/DDBJ whole genome shotgun (WGS) entry which is preliminary data.</text>
</comment>